<evidence type="ECO:0000256" key="1">
    <source>
        <dbReference type="SAM" id="MobiDB-lite"/>
    </source>
</evidence>
<protein>
    <recommendedName>
        <fullName evidence="2">WW domain-containing protein</fullName>
    </recommendedName>
</protein>
<dbReference type="CDD" id="cd00201">
    <property type="entry name" value="WW"/>
    <property type="match status" value="1"/>
</dbReference>
<organism evidence="3">
    <name type="scientific">Guillardia theta (strain CCMP2712)</name>
    <name type="common">Cryptophyte</name>
    <dbReference type="NCBI Taxonomy" id="905079"/>
    <lineage>
        <taxon>Eukaryota</taxon>
        <taxon>Cryptophyceae</taxon>
        <taxon>Pyrenomonadales</taxon>
        <taxon>Geminigeraceae</taxon>
        <taxon>Guillardia</taxon>
    </lineage>
</organism>
<dbReference type="SMART" id="SM00456">
    <property type="entry name" value="WW"/>
    <property type="match status" value="2"/>
</dbReference>
<sequence length="429" mass="47949">MGEEKEEDEGRKEQGVDVGGGWKRYWDDVESANYWHNTETGQTKWEDPLSKEGQDEDVQEEEEAVSEEVDKEEDERKKQGVVLGGGWIRYWDEGEQANYWHNPNTGETSWDEPPASKMNTKWTNLYDGRAYPAGAWNMPLAIKPVQPGSQGNQKNNSLTSSKFPDGYDWDTYAMMYGFRTGQDAYNKYYYGSIAGKPQGPENKGTTQAFGGFIYEPSQGDSASRLNQVLANLPEGEVGDAEPAVDEDGLTEAQKIFGTNETFTAPELQKLAEAAAMSKGIVASKKTEDGRPQITPEDIAAAAEGLLDQIEKGPITMHRTDITKHTRIAEKYTREVAVRAAMNGETPKQEQYLFHATFNKTSGRFEGAGQIHKLPVDDPRRQTSHYFDYDKWATGWFAIESFAMPLMLEFADKAAKSARAAKRAKTNLGL</sequence>
<dbReference type="GeneID" id="17302589"/>
<dbReference type="SUPFAM" id="SSF51045">
    <property type="entry name" value="WW domain"/>
    <property type="match status" value="2"/>
</dbReference>
<dbReference type="EMBL" id="JH992997">
    <property type="protein sequence ID" value="EKX45838.1"/>
    <property type="molecule type" value="Genomic_DNA"/>
</dbReference>
<dbReference type="Proteomes" id="UP000011087">
    <property type="component" value="Unassembled WGS sequence"/>
</dbReference>
<accession>L1JBD0</accession>
<feature type="region of interest" description="Disordered" evidence="1">
    <location>
        <begin position="37"/>
        <end position="78"/>
    </location>
</feature>
<evidence type="ECO:0000313" key="4">
    <source>
        <dbReference type="EnsemblProtists" id="EKX45838"/>
    </source>
</evidence>
<dbReference type="InterPro" id="IPR036020">
    <property type="entry name" value="WW_dom_sf"/>
</dbReference>
<dbReference type="PROSITE" id="PS01159">
    <property type="entry name" value="WW_DOMAIN_1"/>
    <property type="match status" value="1"/>
</dbReference>
<gene>
    <name evidence="3" type="ORF">GUITHDRAFT_138681</name>
</gene>
<evidence type="ECO:0000313" key="5">
    <source>
        <dbReference type="Proteomes" id="UP000011087"/>
    </source>
</evidence>
<keyword evidence="5" id="KW-1185">Reference proteome</keyword>
<dbReference type="PROSITE" id="PS50020">
    <property type="entry name" value="WW_DOMAIN_2"/>
    <property type="match status" value="2"/>
</dbReference>
<proteinExistence type="predicted"/>
<dbReference type="Pfam" id="PF00397">
    <property type="entry name" value="WW"/>
    <property type="match status" value="1"/>
</dbReference>
<dbReference type="PaxDb" id="55529-EKX45838"/>
<dbReference type="Gene3D" id="2.20.70.10">
    <property type="match status" value="2"/>
</dbReference>
<feature type="compositionally biased region" description="Basic and acidic residues" evidence="1">
    <location>
        <begin position="44"/>
        <end position="53"/>
    </location>
</feature>
<dbReference type="RefSeq" id="XP_005832818.1">
    <property type="nucleotide sequence ID" value="XM_005832761.1"/>
</dbReference>
<dbReference type="OrthoDB" id="2444812at2759"/>
<feature type="compositionally biased region" description="Acidic residues" evidence="1">
    <location>
        <begin position="54"/>
        <end position="73"/>
    </location>
</feature>
<dbReference type="InterPro" id="IPR001202">
    <property type="entry name" value="WW_dom"/>
</dbReference>
<dbReference type="EnsemblProtists" id="EKX45838">
    <property type="protein sequence ID" value="EKX45838"/>
    <property type="gene ID" value="GUITHDRAFT_138681"/>
</dbReference>
<feature type="domain" description="WW" evidence="2">
    <location>
        <begin position="81"/>
        <end position="115"/>
    </location>
</feature>
<evidence type="ECO:0000259" key="2">
    <source>
        <dbReference type="PROSITE" id="PS50020"/>
    </source>
</evidence>
<dbReference type="KEGG" id="gtt:GUITHDRAFT_138681"/>
<reference evidence="5" key="2">
    <citation type="submission" date="2012-11" db="EMBL/GenBank/DDBJ databases">
        <authorList>
            <person name="Kuo A."/>
            <person name="Curtis B.A."/>
            <person name="Tanifuji G."/>
            <person name="Burki F."/>
            <person name="Gruber A."/>
            <person name="Irimia M."/>
            <person name="Maruyama S."/>
            <person name="Arias M.C."/>
            <person name="Ball S.G."/>
            <person name="Gile G.H."/>
            <person name="Hirakawa Y."/>
            <person name="Hopkins J.F."/>
            <person name="Rensing S.A."/>
            <person name="Schmutz J."/>
            <person name="Symeonidi A."/>
            <person name="Elias M."/>
            <person name="Eveleigh R.J."/>
            <person name="Herman E.K."/>
            <person name="Klute M.J."/>
            <person name="Nakayama T."/>
            <person name="Obornik M."/>
            <person name="Reyes-Prieto A."/>
            <person name="Armbrust E.V."/>
            <person name="Aves S.J."/>
            <person name="Beiko R.G."/>
            <person name="Coutinho P."/>
            <person name="Dacks J.B."/>
            <person name="Durnford D.G."/>
            <person name="Fast N.M."/>
            <person name="Green B.R."/>
            <person name="Grisdale C."/>
            <person name="Hempe F."/>
            <person name="Henrissat B."/>
            <person name="Hoppner M.P."/>
            <person name="Ishida K.-I."/>
            <person name="Kim E."/>
            <person name="Koreny L."/>
            <person name="Kroth P.G."/>
            <person name="Liu Y."/>
            <person name="Malik S.-B."/>
            <person name="Maier U.G."/>
            <person name="McRose D."/>
            <person name="Mock T."/>
            <person name="Neilson J.A."/>
            <person name="Onodera N.T."/>
            <person name="Poole A.M."/>
            <person name="Pritham E.J."/>
            <person name="Richards T.A."/>
            <person name="Rocap G."/>
            <person name="Roy S.W."/>
            <person name="Sarai C."/>
            <person name="Schaack S."/>
            <person name="Shirato S."/>
            <person name="Slamovits C.H."/>
            <person name="Spencer D.F."/>
            <person name="Suzuki S."/>
            <person name="Worden A.Z."/>
            <person name="Zauner S."/>
            <person name="Barry K."/>
            <person name="Bell C."/>
            <person name="Bharti A.K."/>
            <person name="Crow J.A."/>
            <person name="Grimwood J."/>
            <person name="Kramer R."/>
            <person name="Lindquist E."/>
            <person name="Lucas S."/>
            <person name="Salamov A."/>
            <person name="McFadden G.I."/>
            <person name="Lane C.E."/>
            <person name="Keeling P.J."/>
            <person name="Gray M.W."/>
            <person name="Grigoriev I.V."/>
            <person name="Archibald J.M."/>
        </authorList>
    </citation>
    <scope>NUCLEOTIDE SEQUENCE</scope>
    <source>
        <strain evidence="5">CCMP2712</strain>
    </source>
</reference>
<reference evidence="4" key="3">
    <citation type="submission" date="2016-03" db="UniProtKB">
        <authorList>
            <consortium name="EnsemblProtists"/>
        </authorList>
    </citation>
    <scope>IDENTIFICATION</scope>
</reference>
<dbReference type="HOGENOM" id="CLU_640059_0_0_1"/>
<reference evidence="3 5" key="1">
    <citation type="journal article" date="2012" name="Nature">
        <title>Algal genomes reveal evolutionary mosaicism and the fate of nucleomorphs.</title>
        <authorList>
            <consortium name="DOE Joint Genome Institute"/>
            <person name="Curtis B.A."/>
            <person name="Tanifuji G."/>
            <person name="Burki F."/>
            <person name="Gruber A."/>
            <person name="Irimia M."/>
            <person name="Maruyama S."/>
            <person name="Arias M.C."/>
            <person name="Ball S.G."/>
            <person name="Gile G.H."/>
            <person name="Hirakawa Y."/>
            <person name="Hopkins J.F."/>
            <person name="Kuo A."/>
            <person name="Rensing S.A."/>
            <person name="Schmutz J."/>
            <person name="Symeonidi A."/>
            <person name="Elias M."/>
            <person name="Eveleigh R.J."/>
            <person name="Herman E.K."/>
            <person name="Klute M.J."/>
            <person name="Nakayama T."/>
            <person name="Obornik M."/>
            <person name="Reyes-Prieto A."/>
            <person name="Armbrust E.V."/>
            <person name="Aves S.J."/>
            <person name="Beiko R.G."/>
            <person name="Coutinho P."/>
            <person name="Dacks J.B."/>
            <person name="Durnford D.G."/>
            <person name="Fast N.M."/>
            <person name="Green B.R."/>
            <person name="Grisdale C.J."/>
            <person name="Hempel F."/>
            <person name="Henrissat B."/>
            <person name="Hoppner M.P."/>
            <person name="Ishida K."/>
            <person name="Kim E."/>
            <person name="Koreny L."/>
            <person name="Kroth P.G."/>
            <person name="Liu Y."/>
            <person name="Malik S.B."/>
            <person name="Maier U.G."/>
            <person name="McRose D."/>
            <person name="Mock T."/>
            <person name="Neilson J.A."/>
            <person name="Onodera N.T."/>
            <person name="Poole A.M."/>
            <person name="Pritham E.J."/>
            <person name="Richards T.A."/>
            <person name="Rocap G."/>
            <person name="Roy S.W."/>
            <person name="Sarai C."/>
            <person name="Schaack S."/>
            <person name="Shirato S."/>
            <person name="Slamovits C.H."/>
            <person name="Spencer D.F."/>
            <person name="Suzuki S."/>
            <person name="Worden A.Z."/>
            <person name="Zauner S."/>
            <person name="Barry K."/>
            <person name="Bell C."/>
            <person name="Bharti A.K."/>
            <person name="Crow J.A."/>
            <person name="Grimwood J."/>
            <person name="Kramer R."/>
            <person name="Lindquist E."/>
            <person name="Lucas S."/>
            <person name="Salamov A."/>
            <person name="McFadden G.I."/>
            <person name="Lane C.E."/>
            <person name="Keeling P.J."/>
            <person name="Gray M.W."/>
            <person name="Grigoriev I.V."/>
            <person name="Archibald J.M."/>
        </authorList>
    </citation>
    <scope>NUCLEOTIDE SEQUENCE</scope>
    <source>
        <strain evidence="3 5">CCMP2712</strain>
    </source>
</reference>
<feature type="domain" description="WW" evidence="2">
    <location>
        <begin position="16"/>
        <end position="50"/>
    </location>
</feature>
<evidence type="ECO:0000313" key="3">
    <source>
        <dbReference type="EMBL" id="EKX45838.1"/>
    </source>
</evidence>
<feature type="region of interest" description="Disordered" evidence="1">
    <location>
        <begin position="1"/>
        <end position="22"/>
    </location>
</feature>
<dbReference type="AlphaFoldDB" id="L1JBD0"/>
<name>L1JBD0_GUITC</name>